<dbReference type="EMBL" id="RQTK01001952">
    <property type="protein sequence ID" value="RUS68879.1"/>
    <property type="molecule type" value="Genomic_DNA"/>
</dbReference>
<dbReference type="OrthoDB" id="6359008at2759"/>
<dbReference type="Gene3D" id="2.60.40.690">
    <property type="entry name" value="Alpha-macroglobulin, receptor-binding domain"/>
    <property type="match status" value="1"/>
</dbReference>
<sequence>MTSGLSVLEVDLPTGYVVMNDTLRNYVRSGAVPNLRRAEFYKRTVFYYFDFVDQSSTCVDLRADRWFPVANTTNHNRIRIYDYYEPGMHYTRLYTVEDLHMLNICLACGSYQCPYCPNFNAASLLGASFISWLTVLTVYLLWHQWMHRPGR</sequence>
<keyword evidence="1" id="KW-0812">Transmembrane</keyword>
<evidence type="ECO:0000256" key="1">
    <source>
        <dbReference type="SAM" id="Phobius"/>
    </source>
</evidence>
<keyword evidence="1" id="KW-0472">Membrane</keyword>
<evidence type="ECO:0000313" key="3">
    <source>
        <dbReference type="EMBL" id="RUS68879.1"/>
    </source>
</evidence>
<dbReference type="AlphaFoldDB" id="A0A3S1AQ74"/>
<dbReference type="PANTHER" id="PTHR11412">
    <property type="entry name" value="MACROGLOBULIN / COMPLEMENT"/>
    <property type="match status" value="1"/>
</dbReference>
<reference evidence="3 4" key="1">
    <citation type="submission" date="2019-01" db="EMBL/GenBank/DDBJ databases">
        <title>A draft genome assembly of the solar-powered sea slug Elysia chlorotica.</title>
        <authorList>
            <person name="Cai H."/>
            <person name="Li Q."/>
            <person name="Fang X."/>
            <person name="Li J."/>
            <person name="Curtis N.E."/>
            <person name="Altenburger A."/>
            <person name="Shibata T."/>
            <person name="Feng M."/>
            <person name="Maeda T."/>
            <person name="Schwartz J.A."/>
            <person name="Shigenobu S."/>
            <person name="Lundholm N."/>
            <person name="Nishiyama T."/>
            <person name="Yang H."/>
            <person name="Hasebe M."/>
            <person name="Li S."/>
            <person name="Pierce S.K."/>
            <person name="Wang J."/>
        </authorList>
    </citation>
    <scope>NUCLEOTIDE SEQUENCE [LARGE SCALE GENOMIC DNA]</scope>
    <source>
        <strain evidence="3">EC2010</strain>
        <tissue evidence="3">Whole organism of an adult</tissue>
    </source>
</reference>
<evidence type="ECO:0000313" key="4">
    <source>
        <dbReference type="Proteomes" id="UP000271974"/>
    </source>
</evidence>
<dbReference type="SUPFAM" id="SSF49410">
    <property type="entry name" value="Alpha-macroglobulin receptor domain"/>
    <property type="match status" value="1"/>
</dbReference>
<organism evidence="3 4">
    <name type="scientific">Elysia chlorotica</name>
    <name type="common">Eastern emerald elysia</name>
    <name type="synonym">Sea slug</name>
    <dbReference type="NCBI Taxonomy" id="188477"/>
    <lineage>
        <taxon>Eukaryota</taxon>
        <taxon>Metazoa</taxon>
        <taxon>Spiralia</taxon>
        <taxon>Lophotrochozoa</taxon>
        <taxon>Mollusca</taxon>
        <taxon>Gastropoda</taxon>
        <taxon>Heterobranchia</taxon>
        <taxon>Euthyneura</taxon>
        <taxon>Panpulmonata</taxon>
        <taxon>Sacoglossa</taxon>
        <taxon>Placobranchoidea</taxon>
        <taxon>Plakobranchidae</taxon>
        <taxon>Elysia</taxon>
    </lineage>
</organism>
<keyword evidence="1" id="KW-1133">Transmembrane helix</keyword>
<dbReference type="Proteomes" id="UP000271974">
    <property type="component" value="Unassembled WGS sequence"/>
</dbReference>
<gene>
    <name evidence="3" type="ORF">EGW08_023358</name>
</gene>
<dbReference type="InterPro" id="IPR009048">
    <property type="entry name" value="A-macroglobulin_rcpt-bd"/>
</dbReference>
<dbReference type="InterPro" id="IPR050473">
    <property type="entry name" value="A2M/Complement_sys"/>
</dbReference>
<protein>
    <recommendedName>
        <fullName evidence="2">Alpha-macroglobulin receptor-binding domain-containing protein</fullName>
    </recommendedName>
</protein>
<dbReference type="Pfam" id="PF07677">
    <property type="entry name" value="A2M_recep"/>
    <property type="match status" value="1"/>
</dbReference>
<dbReference type="InterPro" id="IPR036595">
    <property type="entry name" value="A-macroglobulin_rcpt-bd_sf"/>
</dbReference>
<name>A0A3S1AQ74_ELYCH</name>
<dbReference type="SMART" id="SM01361">
    <property type="entry name" value="A2M_recep"/>
    <property type="match status" value="1"/>
</dbReference>
<dbReference type="STRING" id="188477.A0A3S1AQ74"/>
<proteinExistence type="predicted"/>
<feature type="domain" description="Alpha-macroglobulin receptor-binding" evidence="2">
    <location>
        <begin position="3"/>
        <end position="94"/>
    </location>
</feature>
<feature type="transmembrane region" description="Helical" evidence="1">
    <location>
        <begin position="121"/>
        <end position="142"/>
    </location>
</feature>
<dbReference type="GO" id="GO:0005576">
    <property type="term" value="C:extracellular region"/>
    <property type="evidence" value="ECO:0007669"/>
    <property type="project" value="InterPro"/>
</dbReference>
<comment type="caution">
    <text evidence="3">The sequence shown here is derived from an EMBL/GenBank/DDBJ whole genome shotgun (WGS) entry which is preliminary data.</text>
</comment>
<keyword evidence="4" id="KW-1185">Reference proteome</keyword>
<dbReference type="PANTHER" id="PTHR11412:SF146">
    <property type="entry name" value="CD109 ANTIGEN"/>
    <property type="match status" value="1"/>
</dbReference>
<evidence type="ECO:0000259" key="2">
    <source>
        <dbReference type="SMART" id="SM01361"/>
    </source>
</evidence>
<accession>A0A3S1AQ74</accession>